<dbReference type="HAMAP" id="MF_01416">
    <property type="entry name" value="ATP_synth_delta_bact"/>
    <property type="match status" value="1"/>
</dbReference>
<organism evidence="9 10">
    <name type="scientific">Herpetosiphon gulosus</name>
    <dbReference type="NCBI Taxonomy" id="1973496"/>
    <lineage>
        <taxon>Bacteria</taxon>
        <taxon>Bacillati</taxon>
        <taxon>Chloroflexota</taxon>
        <taxon>Chloroflexia</taxon>
        <taxon>Herpetosiphonales</taxon>
        <taxon>Herpetosiphonaceae</taxon>
        <taxon>Herpetosiphon</taxon>
    </lineage>
</organism>
<keyword evidence="5 8" id="KW-0472">Membrane</keyword>
<evidence type="ECO:0000256" key="7">
    <source>
        <dbReference type="ARBA" id="ARBA00023310"/>
    </source>
</evidence>
<comment type="subunit">
    <text evidence="8">F-type ATPases have 2 components, F(1) - the catalytic core - and F(0) - the membrane proton channel. F(1) has five subunits: alpha(3), beta(3), gamma(1), delta(1), epsilon(1). F(0) has three main subunits: a(1), b(2) and c(10-14). The alpha and beta chains form an alternating ring which encloses part of the gamma chain. F(1) is attached to F(0) by a central stalk formed by the gamma and epsilon chains, while a peripheral stalk is formed by the delta and b chains.</text>
</comment>
<dbReference type="EMBL" id="BAABRU010000010">
    <property type="protein sequence ID" value="GAA5529110.1"/>
    <property type="molecule type" value="Genomic_DNA"/>
</dbReference>
<comment type="caution">
    <text evidence="9">The sequence shown here is derived from an EMBL/GenBank/DDBJ whole genome shotgun (WGS) entry which is preliminary data.</text>
</comment>
<comment type="subcellular location">
    <subcellularLocation>
        <location evidence="8">Cell membrane</location>
        <topology evidence="8">Peripheral membrane protein</topology>
    </subcellularLocation>
    <subcellularLocation>
        <location evidence="1">Membrane</location>
    </subcellularLocation>
</comment>
<keyword evidence="2 8" id="KW-0813">Transport</keyword>
<comment type="similarity">
    <text evidence="8">Belongs to the ATPase delta chain family.</text>
</comment>
<dbReference type="RefSeq" id="WP_012191593.1">
    <property type="nucleotide sequence ID" value="NZ_BAABRU010000010.1"/>
</dbReference>
<keyword evidence="3 8" id="KW-0375">Hydrogen ion transport</keyword>
<accession>A0ABP9X131</accession>
<protein>
    <recommendedName>
        <fullName evidence="8">ATP synthase subunit delta</fullName>
    </recommendedName>
    <alternativeName>
        <fullName evidence="8">ATP synthase F(1) sector subunit delta</fullName>
    </alternativeName>
    <alternativeName>
        <fullName evidence="8">F-type ATPase subunit delta</fullName>
        <shortName evidence="8">F-ATPase subunit delta</shortName>
    </alternativeName>
</protein>
<comment type="function">
    <text evidence="8">F(1)F(0) ATP synthase produces ATP from ADP in the presence of a proton or sodium gradient. F-type ATPases consist of two structural domains, F(1) containing the extramembraneous catalytic core and F(0) containing the membrane proton channel, linked together by a central stalk and a peripheral stalk. During catalysis, ATP synthesis in the catalytic domain of F(1) is coupled via a rotary mechanism of the central stalk subunits to proton translocation.</text>
</comment>
<dbReference type="PROSITE" id="PS00389">
    <property type="entry name" value="ATPASE_DELTA"/>
    <property type="match status" value="1"/>
</dbReference>
<keyword evidence="6 8" id="KW-0139">CF(1)</keyword>
<name>A0ABP9X131_9CHLR</name>
<evidence type="ECO:0000256" key="8">
    <source>
        <dbReference type="HAMAP-Rule" id="MF_01416"/>
    </source>
</evidence>
<proteinExistence type="inferred from homology"/>
<dbReference type="PANTHER" id="PTHR11910">
    <property type="entry name" value="ATP SYNTHASE DELTA CHAIN"/>
    <property type="match status" value="1"/>
</dbReference>
<dbReference type="Proteomes" id="UP001428290">
    <property type="component" value="Unassembled WGS sequence"/>
</dbReference>
<keyword evidence="10" id="KW-1185">Reference proteome</keyword>
<keyword evidence="7 8" id="KW-0066">ATP synthesis</keyword>
<reference evidence="9 10" key="1">
    <citation type="submission" date="2024-02" db="EMBL/GenBank/DDBJ databases">
        <title>Herpetosiphon gulosus NBRC 112829.</title>
        <authorList>
            <person name="Ichikawa N."/>
            <person name="Katano-Makiyama Y."/>
            <person name="Hidaka K."/>
        </authorList>
    </citation>
    <scope>NUCLEOTIDE SEQUENCE [LARGE SCALE GENOMIC DNA]</scope>
    <source>
        <strain evidence="9 10">NBRC 112829</strain>
    </source>
</reference>
<evidence type="ECO:0000256" key="1">
    <source>
        <dbReference type="ARBA" id="ARBA00004370"/>
    </source>
</evidence>
<gene>
    <name evidence="9" type="primary">atpD_1</name>
    <name evidence="8" type="synonym">atpH</name>
    <name evidence="9" type="ORF">Hgul01_02914</name>
</gene>
<keyword evidence="8" id="KW-1003">Cell membrane</keyword>
<dbReference type="InterPro" id="IPR000711">
    <property type="entry name" value="ATPase_OSCP/dsu"/>
</dbReference>
<evidence type="ECO:0000313" key="9">
    <source>
        <dbReference type="EMBL" id="GAA5529110.1"/>
    </source>
</evidence>
<evidence type="ECO:0000313" key="10">
    <source>
        <dbReference type="Proteomes" id="UP001428290"/>
    </source>
</evidence>
<comment type="function">
    <text evidence="8">This protein is part of the stalk that links CF(0) to CF(1). It either transmits conformational changes from CF(0) to CF(1) or is implicated in proton conduction.</text>
</comment>
<evidence type="ECO:0000256" key="3">
    <source>
        <dbReference type="ARBA" id="ARBA00022781"/>
    </source>
</evidence>
<evidence type="ECO:0000256" key="5">
    <source>
        <dbReference type="ARBA" id="ARBA00023136"/>
    </source>
</evidence>
<evidence type="ECO:0000256" key="2">
    <source>
        <dbReference type="ARBA" id="ARBA00022448"/>
    </source>
</evidence>
<evidence type="ECO:0000256" key="4">
    <source>
        <dbReference type="ARBA" id="ARBA00023065"/>
    </source>
</evidence>
<dbReference type="InterPro" id="IPR020781">
    <property type="entry name" value="ATPase_OSCP/d_CS"/>
</dbReference>
<sequence>MSSREPASYARAVYDSLVAALTAEGQEQLLPAVLDELVQLARSGGPTAAEVTSAVELSAEQRTKIEKDLKARYGALLDIAYKVDPEILGGLLVRVGDKVLDSTLRQRLNAVQRNMMAG</sequence>
<keyword evidence="4 8" id="KW-0406">Ion transport</keyword>
<dbReference type="Pfam" id="PF00213">
    <property type="entry name" value="OSCP"/>
    <property type="match status" value="1"/>
</dbReference>
<evidence type="ECO:0000256" key="6">
    <source>
        <dbReference type="ARBA" id="ARBA00023196"/>
    </source>
</evidence>
<dbReference type="NCBIfam" id="TIGR01145">
    <property type="entry name" value="ATP_synt_delta"/>
    <property type="match status" value="1"/>
</dbReference>